<gene>
    <name evidence="1" type="ORF">THSYN_08085</name>
</gene>
<evidence type="ECO:0000313" key="1">
    <source>
        <dbReference type="EMBL" id="AUB80913.1"/>
    </source>
</evidence>
<dbReference type="KEGG" id="tsy:THSYN_08085"/>
<dbReference type="AlphaFoldDB" id="A0A2K8U5R3"/>
<reference evidence="1 2" key="1">
    <citation type="submission" date="2017-03" db="EMBL/GenBank/DDBJ databases">
        <title>Complete genome sequence of Candidatus 'Thiodictyon syntrophicum' sp. nov. strain Cad16T, a photolithoautotroph purple sulfur bacterium isolated from an alpine meromictic lake.</title>
        <authorList>
            <person name="Luedin S.M."/>
            <person name="Pothier J.F."/>
            <person name="Danza F."/>
            <person name="Storelli N."/>
            <person name="Wittwer M."/>
            <person name="Tonolla M."/>
        </authorList>
    </citation>
    <scope>NUCLEOTIDE SEQUENCE [LARGE SCALE GENOMIC DNA]</scope>
    <source>
        <strain evidence="1 2">Cad16T</strain>
    </source>
</reference>
<dbReference type="EMBL" id="CP020370">
    <property type="protein sequence ID" value="AUB80913.1"/>
    <property type="molecule type" value="Genomic_DNA"/>
</dbReference>
<proteinExistence type="predicted"/>
<dbReference type="Pfam" id="PF19891">
    <property type="entry name" value="DUF6364"/>
    <property type="match status" value="1"/>
</dbReference>
<accession>A0A2K8U5R3</accession>
<sequence length="84" mass="9471">MATKLTLRIDEDLIAHAKSYGRAQGKSVSRLVADYFAGLPEQEAPREATRDTPATPLVDSLRGVLKGTRLGREDYLRHLERKHR</sequence>
<organism evidence="1 2">
    <name type="scientific">Candidatus Thiodictyon syntrophicum</name>
    <dbReference type="NCBI Taxonomy" id="1166950"/>
    <lineage>
        <taxon>Bacteria</taxon>
        <taxon>Pseudomonadati</taxon>
        <taxon>Pseudomonadota</taxon>
        <taxon>Gammaproteobacteria</taxon>
        <taxon>Chromatiales</taxon>
        <taxon>Chromatiaceae</taxon>
        <taxon>Thiodictyon</taxon>
    </lineage>
</organism>
<evidence type="ECO:0000313" key="2">
    <source>
        <dbReference type="Proteomes" id="UP000232638"/>
    </source>
</evidence>
<dbReference type="OrthoDB" id="6198066at2"/>
<protein>
    <recommendedName>
        <fullName evidence="3">Antitoxin</fullName>
    </recommendedName>
</protein>
<dbReference type="RefSeq" id="WP_100918693.1">
    <property type="nucleotide sequence ID" value="NZ_CP020370.1"/>
</dbReference>
<evidence type="ECO:0008006" key="3">
    <source>
        <dbReference type="Google" id="ProtNLM"/>
    </source>
</evidence>
<name>A0A2K8U5R3_9GAMM</name>
<dbReference type="Proteomes" id="UP000232638">
    <property type="component" value="Chromosome"/>
</dbReference>
<keyword evidence="2" id="KW-1185">Reference proteome</keyword>
<dbReference type="InterPro" id="IPR045944">
    <property type="entry name" value="DUF6364"/>
</dbReference>